<dbReference type="AlphaFoldDB" id="A0A0F0GK87"/>
<dbReference type="eggNOG" id="COG4106">
    <property type="taxonomic scope" value="Bacteria"/>
</dbReference>
<dbReference type="EMBL" id="JYJG01000316">
    <property type="protein sequence ID" value="KJK42981.1"/>
    <property type="molecule type" value="Genomic_DNA"/>
</dbReference>
<name>A0A0F0GK87_LENAE</name>
<feature type="domain" description="Methyltransferase type 12" evidence="1">
    <location>
        <begin position="47"/>
        <end position="150"/>
    </location>
</feature>
<dbReference type="GO" id="GO:0008168">
    <property type="term" value="F:methyltransferase activity"/>
    <property type="evidence" value="ECO:0007669"/>
    <property type="project" value="UniProtKB-KW"/>
</dbReference>
<dbReference type="Gene3D" id="3.40.50.150">
    <property type="entry name" value="Vaccinia Virus protein VP39"/>
    <property type="match status" value="1"/>
</dbReference>
<evidence type="ECO:0000313" key="3">
    <source>
        <dbReference type="Proteomes" id="UP000033393"/>
    </source>
</evidence>
<dbReference type="OrthoDB" id="3382693at2"/>
<organism evidence="2 3">
    <name type="scientific">Lentzea aerocolonigenes</name>
    <name type="common">Lechevalieria aerocolonigenes</name>
    <name type="synonym">Saccharothrix aerocolonigenes</name>
    <dbReference type="NCBI Taxonomy" id="68170"/>
    <lineage>
        <taxon>Bacteria</taxon>
        <taxon>Bacillati</taxon>
        <taxon>Actinomycetota</taxon>
        <taxon>Actinomycetes</taxon>
        <taxon>Pseudonocardiales</taxon>
        <taxon>Pseudonocardiaceae</taxon>
        <taxon>Lentzea</taxon>
    </lineage>
</organism>
<gene>
    <name evidence="2" type="ORF">UK23_34980</name>
</gene>
<accession>A0A0F0GK87</accession>
<dbReference type="STRING" id="68170.GCA_000974445_02532"/>
<keyword evidence="3" id="KW-1185">Reference proteome</keyword>
<protein>
    <submittedName>
        <fullName evidence="2">Methylase</fullName>
    </submittedName>
</protein>
<evidence type="ECO:0000313" key="2">
    <source>
        <dbReference type="EMBL" id="KJK42981.1"/>
    </source>
</evidence>
<dbReference type="RefSeq" id="WP_045316025.1">
    <property type="nucleotide sequence ID" value="NZ_JYJG01000316.1"/>
</dbReference>
<comment type="caution">
    <text evidence="2">The sequence shown here is derived from an EMBL/GenBank/DDBJ whole genome shotgun (WGS) entry which is preliminary data.</text>
</comment>
<proteinExistence type="predicted"/>
<keyword evidence="2" id="KW-0489">Methyltransferase</keyword>
<dbReference type="GO" id="GO:0032259">
    <property type="term" value="P:methylation"/>
    <property type="evidence" value="ECO:0007669"/>
    <property type="project" value="UniProtKB-KW"/>
</dbReference>
<dbReference type="PATRIC" id="fig|68170.10.peg.9129"/>
<sequence length="290" mass="31149">MPHHTHDGIDWSTRLHAMRRYGSLQSEALSAVARRLVGLLPDSPVVMDVGCGAGAMSVPLVSALREHGGGVLVLVDATPELLDAACAAARAEADGAVSVKPVLADLATEDPLSFAGPVELVWGSRVIHHLPDQLRGVKRLVEALAPGGWLALAEGGLETRFLPWDLGVGEPGLADRMAAARAEWFVSMRENMTGSVRLPVGWNVALADAGLGEISAFSFLVDHPAPAKHLVREWAVDRLTWLSEITSSRLHAADRAALRRLLNPSDSEYVGAREDVFLLETDTVHLGRRR</sequence>
<dbReference type="CDD" id="cd02440">
    <property type="entry name" value="AdoMet_MTases"/>
    <property type="match status" value="1"/>
</dbReference>
<dbReference type="InterPro" id="IPR013217">
    <property type="entry name" value="Methyltransf_12"/>
</dbReference>
<dbReference type="Proteomes" id="UP000033393">
    <property type="component" value="Unassembled WGS sequence"/>
</dbReference>
<evidence type="ECO:0000259" key="1">
    <source>
        <dbReference type="Pfam" id="PF08242"/>
    </source>
</evidence>
<dbReference type="InterPro" id="IPR029063">
    <property type="entry name" value="SAM-dependent_MTases_sf"/>
</dbReference>
<keyword evidence="2" id="KW-0808">Transferase</keyword>
<reference evidence="2 3" key="1">
    <citation type="submission" date="2015-02" db="EMBL/GenBank/DDBJ databases">
        <authorList>
            <person name="Ju K.-S."/>
            <person name="Doroghazi J.R."/>
            <person name="Metcalf W."/>
        </authorList>
    </citation>
    <scope>NUCLEOTIDE SEQUENCE [LARGE SCALE GENOMIC DNA]</scope>
    <source>
        <strain evidence="2 3">NRRL B-16140</strain>
    </source>
</reference>
<dbReference type="SUPFAM" id="SSF53335">
    <property type="entry name" value="S-adenosyl-L-methionine-dependent methyltransferases"/>
    <property type="match status" value="1"/>
</dbReference>
<dbReference type="Pfam" id="PF08242">
    <property type="entry name" value="Methyltransf_12"/>
    <property type="match status" value="1"/>
</dbReference>